<dbReference type="GO" id="GO:0009288">
    <property type="term" value="C:bacterial-type flagellum"/>
    <property type="evidence" value="ECO:0007669"/>
    <property type="project" value="InterPro"/>
</dbReference>
<keyword evidence="6" id="KW-0966">Cell projection</keyword>
<proteinExistence type="inferred from homology"/>
<dbReference type="RefSeq" id="WP_184086955.1">
    <property type="nucleotide sequence ID" value="NZ_JACIJF010000004.1"/>
</dbReference>
<comment type="caution">
    <text evidence="6">The sequence shown here is derived from an EMBL/GenBank/DDBJ whole genome shotgun (WGS) entry which is preliminary data.</text>
</comment>
<feature type="domain" description="Flagellin N-terminal" evidence="5">
    <location>
        <begin position="9"/>
        <end position="136"/>
    </location>
</feature>
<keyword evidence="6" id="KW-0969">Cilium</keyword>
<evidence type="ECO:0000256" key="3">
    <source>
        <dbReference type="ARBA" id="ARBA00005709"/>
    </source>
</evidence>
<dbReference type="EMBL" id="JACIJF010000004">
    <property type="protein sequence ID" value="MBB5710781.1"/>
    <property type="molecule type" value="Genomic_DNA"/>
</dbReference>
<dbReference type="GO" id="GO:0005198">
    <property type="term" value="F:structural molecule activity"/>
    <property type="evidence" value="ECO:0007669"/>
    <property type="project" value="InterPro"/>
</dbReference>
<dbReference type="InterPro" id="IPR001492">
    <property type="entry name" value="Flagellin"/>
</dbReference>
<evidence type="ECO:0000256" key="1">
    <source>
        <dbReference type="ARBA" id="ARBA00004365"/>
    </source>
</evidence>
<keyword evidence="6" id="KW-0282">Flagellum</keyword>
<comment type="subcellular location">
    <subcellularLocation>
        <location evidence="1">Bacterial flagellum</location>
    </subcellularLocation>
    <subcellularLocation>
        <location evidence="2">Secreted</location>
    </subcellularLocation>
</comment>
<reference evidence="6 7" key="1">
    <citation type="submission" date="2020-08" db="EMBL/GenBank/DDBJ databases">
        <title>Genomic Encyclopedia of Type Strains, Phase IV (KMG-IV): sequencing the most valuable type-strain genomes for metagenomic binning, comparative biology and taxonomic classification.</title>
        <authorList>
            <person name="Goeker M."/>
        </authorList>
    </citation>
    <scope>NUCLEOTIDE SEQUENCE [LARGE SCALE GENOMIC DNA]</scope>
    <source>
        <strain evidence="6 7">DSM 26736</strain>
    </source>
</reference>
<comment type="similarity">
    <text evidence="3">Belongs to the bacterial flagellin family.</text>
</comment>
<evidence type="ECO:0000313" key="6">
    <source>
        <dbReference type="EMBL" id="MBB5710781.1"/>
    </source>
</evidence>
<dbReference type="Proteomes" id="UP000527143">
    <property type="component" value="Unassembled WGS sequence"/>
</dbReference>
<protein>
    <submittedName>
        <fullName evidence="6">Flagellar hook-associated protein 3 FlgL</fullName>
    </submittedName>
</protein>
<dbReference type="InterPro" id="IPR001029">
    <property type="entry name" value="Flagellin_N"/>
</dbReference>
<evidence type="ECO:0000313" key="7">
    <source>
        <dbReference type="Proteomes" id="UP000527143"/>
    </source>
</evidence>
<dbReference type="AlphaFoldDB" id="A0A840YQ43"/>
<accession>A0A840YQ43</accession>
<name>A0A840YQ43_9SPHN</name>
<sequence>MARVATIPLQRTMSSAIQRSQEKLAITQAQLSTGKKATTFADLGTETVRNLSAHSMLSRQQAQATVSKRVDTTLSLYQGSLEAIDTAAGDLRTSILSAIGTGKADGLQEAVQSAFHQYRSALNLSEGGAPLFGGAQTNGSPFKPQTLADVAAADGAAAFQDDEVRSTARIADGVDITYGISASAAGKDLYDAFRTLAQAGPFSEEPTAGQITALKTAMDQLDKGLASTRSVNAENGRKQAQVETLAKRNDERAVLLSAVIESNEDADLGQVAIDLAQQKTVLEASYSVFSQLSGLSLVNYLR</sequence>
<organism evidence="6 7">
    <name type="scientific">Sphingomonas xinjiangensis</name>
    <dbReference type="NCBI Taxonomy" id="643568"/>
    <lineage>
        <taxon>Bacteria</taxon>
        <taxon>Pseudomonadati</taxon>
        <taxon>Pseudomonadota</taxon>
        <taxon>Alphaproteobacteria</taxon>
        <taxon>Sphingomonadales</taxon>
        <taxon>Sphingomonadaceae</taxon>
        <taxon>Sphingomonas</taxon>
    </lineage>
</organism>
<dbReference type="PANTHER" id="PTHR42792">
    <property type="entry name" value="FLAGELLIN"/>
    <property type="match status" value="1"/>
</dbReference>
<dbReference type="SUPFAM" id="SSF64518">
    <property type="entry name" value="Phase 1 flagellin"/>
    <property type="match status" value="1"/>
</dbReference>
<keyword evidence="7" id="KW-1185">Reference proteome</keyword>
<evidence type="ECO:0000259" key="5">
    <source>
        <dbReference type="Pfam" id="PF00669"/>
    </source>
</evidence>
<dbReference type="PANTHER" id="PTHR42792:SF1">
    <property type="entry name" value="FLAGELLAR HOOK-ASSOCIATED PROTEIN 3"/>
    <property type="match status" value="1"/>
</dbReference>
<gene>
    <name evidence="6" type="ORF">FHT02_002012</name>
</gene>
<evidence type="ECO:0000256" key="4">
    <source>
        <dbReference type="ARBA" id="ARBA00023143"/>
    </source>
</evidence>
<dbReference type="Pfam" id="PF00669">
    <property type="entry name" value="Flagellin_N"/>
    <property type="match status" value="1"/>
</dbReference>
<keyword evidence="4" id="KW-0975">Bacterial flagellum</keyword>
<evidence type="ECO:0000256" key="2">
    <source>
        <dbReference type="ARBA" id="ARBA00004613"/>
    </source>
</evidence>
<dbReference type="Gene3D" id="1.20.1330.10">
    <property type="entry name" value="f41 fragment of flagellin, N-terminal domain"/>
    <property type="match status" value="1"/>
</dbReference>